<proteinExistence type="predicted"/>
<evidence type="ECO:0000313" key="2">
    <source>
        <dbReference type="Proteomes" id="UP001177670"/>
    </source>
</evidence>
<name>A0AA40GGE5_9HYME</name>
<dbReference type="Proteomes" id="UP001177670">
    <property type="component" value="Unassembled WGS sequence"/>
</dbReference>
<reference evidence="1" key="1">
    <citation type="submission" date="2021-10" db="EMBL/GenBank/DDBJ databases">
        <title>Melipona bicolor Genome sequencing and assembly.</title>
        <authorList>
            <person name="Araujo N.S."/>
            <person name="Arias M.C."/>
        </authorList>
    </citation>
    <scope>NUCLEOTIDE SEQUENCE</scope>
    <source>
        <strain evidence="1">USP_2M_L1-L4_2017</strain>
        <tissue evidence="1">Whole body</tissue>
    </source>
</reference>
<dbReference type="EMBL" id="JAHYIQ010000001">
    <property type="protein sequence ID" value="KAK1137383.1"/>
    <property type="molecule type" value="Genomic_DNA"/>
</dbReference>
<evidence type="ECO:0000313" key="1">
    <source>
        <dbReference type="EMBL" id="KAK1137383.1"/>
    </source>
</evidence>
<comment type="caution">
    <text evidence="1">The sequence shown here is derived from an EMBL/GenBank/DDBJ whole genome shotgun (WGS) entry which is preliminary data.</text>
</comment>
<gene>
    <name evidence="1" type="ORF">K0M31_001895</name>
</gene>
<protein>
    <submittedName>
        <fullName evidence="1">Uncharacterized protein</fullName>
    </submittedName>
</protein>
<sequence>MAVADQFEESPTEKSARNWLQAHRDGQCGLNGLRTIGSTYFLNSMIQCLEHFTREEVLDDDNEYDREDNNDNVMRIEVALPDRFQIQDDIPENVHVVICENMNSKGEPLPPDIDDAHNAINSDDDLSGSARTRLCWRYSRCQQWPATASRNAAA</sequence>
<accession>A0AA40GGE5</accession>
<dbReference type="AlphaFoldDB" id="A0AA40GGE5"/>
<keyword evidence="2" id="KW-1185">Reference proteome</keyword>
<organism evidence="1 2">
    <name type="scientific">Melipona bicolor</name>
    <dbReference type="NCBI Taxonomy" id="60889"/>
    <lineage>
        <taxon>Eukaryota</taxon>
        <taxon>Metazoa</taxon>
        <taxon>Ecdysozoa</taxon>
        <taxon>Arthropoda</taxon>
        <taxon>Hexapoda</taxon>
        <taxon>Insecta</taxon>
        <taxon>Pterygota</taxon>
        <taxon>Neoptera</taxon>
        <taxon>Endopterygota</taxon>
        <taxon>Hymenoptera</taxon>
        <taxon>Apocrita</taxon>
        <taxon>Aculeata</taxon>
        <taxon>Apoidea</taxon>
        <taxon>Anthophila</taxon>
        <taxon>Apidae</taxon>
        <taxon>Melipona</taxon>
    </lineage>
</organism>